<comment type="catalytic activity">
    <reaction evidence="12">
        <text>(6R)-5,10-methylene-5,6,7,8-tetrahydrofolate + NADP(+) = (6R)-5,10-methenyltetrahydrofolate + NADPH</text>
        <dbReference type="Rhea" id="RHEA:22812"/>
        <dbReference type="ChEBI" id="CHEBI:15636"/>
        <dbReference type="ChEBI" id="CHEBI:57455"/>
        <dbReference type="ChEBI" id="CHEBI:57783"/>
        <dbReference type="ChEBI" id="CHEBI:58349"/>
        <dbReference type="EC" id="1.5.1.5"/>
    </reaction>
</comment>
<dbReference type="HAMAP" id="MF_01576">
    <property type="entry name" value="THF_DHG_CYH"/>
    <property type="match status" value="1"/>
</dbReference>
<evidence type="ECO:0000259" key="14">
    <source>
        <dbReference type="Pfam" id="PF02882"/>
    </source>
</evidence>
<organism evidence="15 16">
    <name type="scientific">Proteobacteria bacterium 228</name>
    <dbReference type="NCBI Taxonomy" id="2083153"/>
    <lineage>
        <taxon>Bacteria</taxon>
        <taxon>Pseudomonadati</taxon>
        <taxon>Pseudomonadota</taxon>
    </lineage>
</organism>
<evidence type="ECO:0000256" key="6">
    <source>
        <dbReference type="ARBA" id="ARBA00022801"/>
    </source>
</evidence>
<keyword evidence="9 12" id="KW-0368">Histidine biosynthesis</keyword>
<dbReference type="GO" id="GO:0009086">
    <property type="term" value="P:methionine biosynthetic process"/>
    <property type="evidence" value="ECO:0007669"/>
    <property type="project" value="UniProtKB-KW"/>
</dbReference>
<dbReference type="SUPFAM" id="SSF51735">
    <property type="entry name" value="NAD(P)-binding Rossmann-fold domains"/>
    <property type="match status" value="1"/>
</dbReference>
<dbReference type="EC" id="1.5.1.5" evidence="12"/>
<reference evidence="15 16" key="1">
    <citation type="submission" date="2018-02" db="EMBL/GenBank/DDBJ databases">
        <title>novel marine gammaproteobacteria from coastal saline agro ecosystem.</title>
        <authorList>
            <person name="Krishnan R."/>
            <person name="Ramesh Kumar N."/>
        </authorList>
    </citation>
    <scope>NUCLEOTIDE SEQUENCE [LARGE SCALE GENOMIC DNA]</scope>
    <source>
        <strain evidence="15 16">228</strain>
    </source>
</reference>
<dbReference type="PRINTS" id="PR00085">
    <property type="entry name" value="THFDHDRGNASE"/>
</dbReference>
<keyword evidence="3 12" id="KW-0554">One-carbon metabolism</keyword>
<evidence type="ECO:0000256" key="2">
    <source>
        <dbReference type="ARBA" id="ARBA00011738"/>
    </source>
</evidence>
<evidence type="ECO:0000256" key="7">
    <source>
        <dbReference type="ARBA" id="ARBA00022857"/>
    </source>
</evidence>
<dbReference type="EC" id="3.5.4.9" evidence="12"/>
<dbReference type="PROSITE" id="PS00767">
    <property type="entry name" value="THF_DHG_CYH_2"/>
    <property type="match status" value="1"/>
</dbReference>
<evidence type="ECO:0000259" key="13">
    <source>
        <dbReference type="Pfam" id="PF00763"/>
    </source>
</evidence>
<dbReference type="PANTHER" id="PTHR48099:SF5">
    <property type="entry name" value="C-1-TETRAHYDROFOLATE SYNTHASE, CYTOPLASMIC"/>
    <property type="match status" value="1"/>
</dbReference>
<gene>
    <name evidence="12" type="primary">folD</name>
    <name evidence="15" type="ORF">C4K68_09785</name>
</gene>
<dbReference type="InterPro" id="IPR036291">
    <property type="entry name" value="NAD(P)-bd_dom_sf"/>
</dbReference>
<dbReference type="InterPro" id="IPR000672">
    <property type="entry name" value="THF_DH/CycHdrlase"/>
</dbReference>
<comment type="caution">
    <text evidence="15">The sequence shown here is derived from an EMBL/GenBank/DDBJ whole genome shotgun (WGS) entry which is preliminary data.</text>
</comment>
<dbReference type="SUPFAM" id="SSF53223">
    <property type="entry name" value="Aminoacid dehydrogenase-like, N-terminal domain"/>
    <property type="match status" value="1"/>
</dbReference>
<evidence type="ECO:0000256" key="11">
    <source>
        <dbReference type="ARBA" id="ARBA00023268"/>
    </source>
</evidence>
<evidence type="ECO:0000256" key="10">
    <source>
        <dbReference type="ARBA" id="ARBA00023167"/>
    </source>
</evidence>
<evidence type="ECO:0000256" key="5">
    <source>
        <dbReference type="ARBA" id="ARBA00022755"/>
    </source>
</evidence>
<keyword evidence="8 12" id="KW-0560">Oxidoreductase</keyword>
<comment type="similarity">
    <text evidence="12">Belongs to the tetrahydrofolate dehydrogenase/cyclohydrolase family.</text>
</comment>
<feature type="binding site" evidence="12">
    <location>
        <position position="232"/>
    </location>
    <ligand>
        <name>NADP(+)</name>
        <dbReference type="ChEBI" id="CHEBI:58349"/>
    </ligand>
</feature>
<dbReference type="GO" id="GO:0006164">
    <property type="term" value="P:purine nucleotide biosynthetic process"/>
    <property type="evidence" value="ECO:0007669"/>
    <property type="project" value="UniProtKB-KW"/>
</dbReference>
<evidence type="ECO:0000313" key="15">
    <source>
        <dbReference type="EMBL" id="PPC77545.1"/>
    </source>
</evidence>
<comment type="catalytic activity">
    <reaction evidence="12">
        <text>(6R)-5,10-methenyltetrahydrofolate + H2O = (6R)-10-formyltetrahydrofolate + H(+)</text>
        <dbReference type="Rhea" id="RHEA:23700"/>
        <dbReference type="ChEBI" id="CHEBI:15377"/>
        <dbReference type="ChEBI" id="CHEBI:15378"/>
        <dbReference type="ChEBI" id="CHEBI:57455"/>
        <dbReference type="ChEBI" id="CHEBI:195366"/>
        <dbReference type="EC" id="3.5.4.9"/>
    </reaction>
</comment>
<dbReference type="NCBIfam" id="NF008058">
    <property type="entry name" value="PRK10792.1"/>
    <property type="match status" value="1"/>
</dbReference>
<keyword evidence="4 12" id="KW-0028">Amino-acid biosynthesis</keyword>
<dbReference type="InterPro" id="IPR020630">
    <property type="entry name" value="THF_DH/CycHdrlase_cat_dom"/>
</dbReference>
<keyword evidence="10 12" id="KW-0486">Methionine biosynthesis</keyword>
<comment type="pathway">
    <text evidence="1 12">One-carbon metabolism; tetrahydrofolate interconversion.</text>
</comment>
<dbReference type="PROSITE" id="PS00766">
    <property type="entry name" value="THF_DHG_CYH_1"/>
    <property type="match status" value="1"/>
</dbReference>
<proteinExistence type="inferred from homology"/>
<evidence type="ECO:0000256" key="12">
    <source>
        <dbReference type="HAMAP-Rule" id="MF_01576"/>
    </source>
</evidence>
<dbReference type="InterPro" id="IPR046346">
    <property type="entry name" value="Aminoacid_DH-like_N_sf"/>
</dbReference>
<evidence type="ECO:0000256" key="9">
    <source>
        <dbReference type="ARBA" id="ARBA00023102"/>
    </source>
</evidence>
<name>A0A2S5KSA5_9PROT</name>
<dbReference type="GO" id="GO:0004477">
    <property type="term" value="F:methenyltetrahydrofolate cyclohydrolase activity"/>
    <property type="evidence" value="ECO:0007669"/>
    <property type="project" value="UniProtKB-UniRule"/>
</dbReference>
<evidence type="ECO:0000256" key="1">
    <source>
        <dbReference type="ARBA" id="ARBA00004777"/>
    </source>
</evidence>
<dbReference type="FunFam" id="3.40.50.720:FF:000006">
    <property type="entry name" value="Bifunctional protein FolD"/>
    <property type="match status" value="1"/>
</dbReference>
<dbReference type="InterPro" id="IPR020867">
    <property type="entry name" value="THF_DH/CycHdrlase_CS"/>
</dbReference>
<comment type="caution">
    <text evidence="12">Lacks conserved residue(s) required for the propagation of feature annotation.</text>
</comment>
<dbReference type="AlphaFoldDB" id="A0A2S5KSA5"/>
<comment type="function">
    <text evidence="12">Catalyzes the oxidation of 5,10-methylenetetrahydrofolate to 5,10-methenyltetrahydrofolate and then the hydrolysis of 5,10-methenyltetrahydrofolate to 10-formyltetrahydrofolate.</text>
</comment>
<dbReference type="Pfam" id="PF00763">
    <property type="entry name" value="THF_DHG_CYH"/>
    <property type="match status" value="1"/>
</dbReference>
<dbReference type="GO" id="GO:0000105">
    <property type="term" value="P:L-histidine biosynthetic process"/>
    <property type="evidence" value="ECO:0007669"/>
    <property type="project" value="UniProtKB-KW"/>
</dbReference>
<evidence type="ECO:0000256" key="3">
    <source>
        <dbReference type="ARBA" id="ARBA00022563"/>
    </source>
</evidence>
<evidence type="ECO:0000313" key="16">
    <source>
        <dbReference type="Proteomes" id="UP000238196"/>
    </source>
</evidence>
<dbReference type="EMBL" id="PRLP01000031">
    <property type="protein sequence ID" value="PPC77545.1"/>
    <property type="molecule type" value="Genomic_DNA"/>
</dbReference>
<dbReference type="PANTHER" id="PTHR48099">
    <property type="entry name" value="C-1-TETRAHYDROFOLATE SYNTHASE, CYTOPLASMIC-RELATED"/>
    <property type="match status" value="1"/>
</dbReference>
<dbReference type="Gene3D" id="3.40.50.10860">
    <property type="entry name" value="Leucine Dehydrogenase, chain A, domain 1"/>
    <property type="match status" value="1"/>
</dbReference>
<sequence length="297" mass="31112">MTARLIDGRARAARLQAQVAEEAAALHASTGVLPGLAVVLVGQDPASEVYVRSKIRRTEEAGLYSESHRLPDTVSEAELLALIERLNADPRIHGILVQLPLPAHLDQRRIIDAIDPDKDVDGFTSINAGRLANRQPGLVPCTPLGCLMLLEEELGELRGRVATVVGCSNVVGRPMIQLLLKKDCSVLVAHRYTEDSAALVRQADIVVAAAGVPGLVRGDWLKPGAVVIDVGINRIASADGSSRIVGDVATGEALPVAAAITPVPGGVGPMTIACLLANTLTAYRQQLGLPTAVDAPT</sequence>
<protein>
    <recommendedName>
        <fullName evidence="12">Bifunctional protein FolD</fullName>
    </recommendedName>
    <domain>
        <recommendedName>
            <fullName evidence="12">Methylenetetrahydrofolate dehydrogenase</fullName>
            <ecNumber evidence="12">1.5.1.5</ecNumber>
        </recommendedName>
    </domain>
    <domain>
        <recommendedName>
            <fullName evidence="12">Methenyltetrahydrofolate cyclohydrolase</fullName>
            <ecNumber evidence="12">3.5.4.9</ecNumber>
        </recommendedName>
    </domain>
</protein>
<dbReference type="GO" id="GO:0035999">
    <property type="term" value="P:tetrahydrofolate interconversion"/>
    <property type="evidence" value="ECO:0007669"/>
    <property type="project" value="UniProtKB-UniRule"/>
</dbReference>
<dbReference type="FunFam" id="3.40.50.10860:FF:000005">
    <property type="entry name" value="C-1-tetrahydrofolate synthase, cytoplasmic, putative"/>
    <property type="match status" value="1"/>
</dbReference>
<keyword evidence="5 12" id="KW-0658">Purine biosynthesis</keyword>
<accession>A0A2S5KSA5</accession>
<dbReference type="Pfam" id="PF02882">
    <property type="entry name" value="THF_DHG_CYH_C"/>
    <property type="match status" value="1"/>
</dbReference>
<dbReference type="UniPathway" id="UPA00193"/>
<keyword evidence="6 12" id="KW-0378">Hydrolase</keyword>
<dbReference type="GO" id="GO:0004488">
    <property type="term" value="F:methylenetetrahydrofolate dehydrogenase (NADP+) activity"/>
    <property type="evidence" value="ECO:0007669"/>
    <property type="project" value="UniProtKB-UniRule"/>
</dbReference>
<dbReference type="NCBIfam" id="NF010785">
    <property type="entry name" value="PRK14188.1"/>
    <property type="match status" value="1"/>
</dbReference>
<feature type="domain" description="Tetrahydrofolate dehydrogenase/cyclohydrolase NAD(P)-binding" evidence="14">
    <location>
        <begin position="140"/>
        <end position="286"/>
    </location>
</feature>
<feature type="domain" description="Tetrahydrofolate dehydrogenase/cyclohydrolase catalytic" evidence="13">
    <location>
        <begin position="6"/>
        <end position="121"/>
    </location>
</feature>
<dbReference type="Gene3D" id="3.40.50.720">
    <property type="entry name" value="NAD(P)-binding Rossmann-like Domain"/>
    <property type="match status" value="1"/>
</dbReference>
<comment type="subunit">
    <text evidence="2 12">Homodimer.</text>
</comment>
<dbReference type="CDD" id="cd01080">
    <property type="entry name" value="NAD_bind_m-THF_DH_Cyclohyd"/>
    <property type="match status" value="1"/>
</dbReference>
<dbReference type="GO" id="GO:0005829">
    <property type="term" value="C:cytosol"/>
    <property type="evidence" value="ECO:0007669"/>
    <property type="project" value="TreeGrafter"/>
</dbReference>
<keyword evidence="7 12" id="KW-0521">NADP</keyword>
<dbReference type="InterPro" id="IPR020631">
    <property type="entry name" value="THF_DH/CycHdrlase_NAD-bd_dom"/>
</dbReference>
<feature type="binding site" evidence="12">
    <location>
        <begin position="166"/>
        <end position="168"/>
    </location>
    <ligand>
        <name>NADP(+)</name>
        <dbReference type="ChEBI" id="CHEBI:58349"/>
    </ligand>
</feature>
<evidence type="ECO:0000256" key="8">
    <source>
        <dbReference type="ARBA" id="ARBA00023002"/>
    </source>
</evidence>
<evidence type="ECO:0000256" key="4">
    <source>
        <dbReference type="ARBA" id="ARBA00022605"/>
    </source>
</evidence>
<keyword evidence="11 12" id="KW-0511">Multifunctional enzyme</keyword>
<dbReference type="OrthoDB" id="5289895at2"/>
<dbReference type="Proteomes" id="UP000238196">
    <property type="component" value="Unassembled WGS sequence"/>
</dbReference>